<accession>Q5YF22</accession>
<proteinExistence type="predicted"/>
<evidence type="ECO:0000313" key="3">
    <source>
        <dbReference type="Proteomes" id="UP000103127"/>
    </source>
</evidence>
<evidence type="ECO:0000313" key="2">
    <source>
        <dbReference type="EMBL" id="AGG37947.1"/>
    </source>
</evidence>
<dbReference type="Proteomes" id="UP000125745">
    <property type="component" value="Segment"/>
</dbReference>
<name>Q5YF22_ISKNV</name>
<reference evidence="1 4" key="1">
    <citation type="journal article" date="2004" name="Virology">
        <title>Complete genomic DNA sequence of rock bream iridovirus.</title>
        <authorList>
            <person name="Do J.W."/>
            <person name="Moon C.H."/>
            <person name="Kim H.J."/>
            <person name="Ko M.S."/>
            <person name="Kim S.B."/>
            <person name="Son J.H."/>
            <person name="Kim J.S."/>
            <person name="An E.J."/>
            <person name="Kim M.K."/>
            <person name="Lee S.K."/>
            <person name="Han M.S."/>
            <person name="Cha S.J."/>
            <person name="Park M.S."/>
            <person name="Park M.A."/>
            <person name="Lee J.S."/>
            <person name="Kim Y.C."/>
            <person name="Choi D.L."/>
            <person name="Kim J.W."/>
            <person name="Park J.W."/>
        </authorList>
    </citation>
    <scope>NUCLEOTIDE SEQUENCE [LARGE SCALE GENOMIC DNA]</scope>
    <source>
        <strain evidence="1">RBIV-KOR-TY1</strain>
    </source>
</reference>
<evidence type="ECO:0000313" key="4">
    <source>
        <dbReference type="Proteomes" id="UP000125745"/>
    </source>
</evidence>
<sequence>MATLRWPLTMQHHCCRASVSSATHLPSMAIRSSFSDWSCGTLCTWHLASRRLGTPGATHHRRMPMYIGVCYFCNASSLYDWSAVRFDSVLPTSSCVGGVLHDSGLCVSHDLQGVAHVLGTVVDGTVSHNVHGGANVLGTVAYGTVSHIQFRGIVLATIVVRTMLSTLQ</sequence>
<organism evidence="1 4">
    <name type="scientific">Rock bream iridovirus</name>
    <dbReference type="NCBI Taxonomy" id="263891"/>
    <lineage>
        <taxon>Viruses</taxon>
        <taxon>Varidnaviria</taxon>
        <taxon>Bamfordvirae</taxon>
        <taxon>Nucleocytoviricota</taxon>
        <taxon>Megaviricetes</taxon>
        <taxon>Pimascovirales</taxon>
        <taxon>Pimascovirales incertae sedis</taxon>
        <taxon>Iridoviridae</taxon>
        <taxon>Alphairidovirinae</taxon>
        <taxon>Megalocytivirus</taxon>
        <taxon>Megalocytivirus pagrus1</taxon>
        <taxon>Infectious spleen and kidney necrosis virus</taxon>
    </lineage>
</organism>
<evidence type="ECO:0000313" key="1">
    <source>
        <dbReference type="EMBL" id="AAT71880.1"/>
    </source>
</evidence>
<reference evidence="2 3" key="3">
    <citation type="journal article" date="2014" name="BMC Genomics">
        <title>In-depth profiling and analysis of host and viral microRNAs in Japanese flounder (Paralichthys olivaceus) infected with megalocytivirus reveal involvement of microRNAs in host-virus interaction in teleost fish.</title>
        <authorList>
            <person name="Zhang B.C."/>
            <person name="Zhang J."/>
            <person name="Sun L."/>
        </authorList>
    </citation>
    <scope>NUCLEOTIDE SEQUENCE [LARGE SCALE GENOMIC DNA]</scope>
    <source>
        <strain evidence="2">RBIV-C1</strain>
    </source>
</reference>
<dbReference type="Proteomes" id="UP000103127">
    <property type="component" value="Genome"/>
</dbReference>
<dbReference type="EMBL" id="AY532606">
    <property type="protein sequence ID" value="AAT71880.1"/>
    <property type="molecule type" value="Genomic_DNA"/>
</dbReference>
<protein>
    <submittedName>
        <fullName evidence="1">ORF065L</fullName>
    </submittedName>
</protein>
<reference evidence="2" key="2">
    <citation type="submission" date="2012-11" db="EMBL/GenBank/DDBJ databases">
        <title>Complete genome sequence of the rock bream iridovirus RBIV-C1.</title>
        <authorList>
            <person name="Zhang B."/>
            <person name="Sun L."/>
        </authorList>
    </citation>
    <scope>NUCLEOTIDE SEQUENCE</scope>
    <source>
        <strain evidence="2">RBIV-C1</strain>
    </source>
</reference>
<dbReference type="EMBL" id="KC244182">
    <property type="protein sequence ID" value="AGG37947.1"/>
    <property type="molecule type" value="Genomic_DNA"/>
</dbReference>